<keyword evidence="3" id="KW-1185">Reference proteome</keyword>
<organism evidence="2 3">
    <name type="scientific">Streptomyces synnematoformans</name>
    <dbReference type="NCBI Taxonomy" id="415721"/>
    <lineage>
        <taxon>Bacteria</taxon>
        <taxon>Bacillati</taxon>
        <taxon>Actinomycetota</taxon>
        <taxon>Actinomycetes</taxon>
        <taxon>Kitasatosporales</taxon>
        <taxon>Streptomycetaceae</taxon>
        <taxon>Streptomyces</taxon>
    </lineage>
</organism>
<feature type="signal peptide" evidence="1">
    <location>
        <begin position="1"/>
        <end position="29"/>
    </location>
</feature>
<dbReference type="Gene3D" id="2.60.20.10">
    <property type="entry name" value="Crystallins"/>
    <property type="match status" value="1"/>
</dbReference>
<evidence type="ECO:0000313" key="3">
    <source>
        <dbReference type="Proteomes" id="UP001500443"/>
    </source>
</evidence>
<comment type="caution">
    <text evidence="2">The sequence shown here is derived from an EMBL/GenBank/DDBJ whole genome shotgun (WGS) entry which is preliminary data.</text>
</comment>
<feature type="chain" id="PRO_5047238057" description="Secreted protein" evidence="1">
    <location>
        <begin position="30"/>
        <end position="142"/>
    </location>
</feature>
<protein>
    <recommendedName>
        <fullName evidence="4">Secreted protein</fullName>
    </recommendedName>
</protein>
<proteinExistence type="predicted"/>
<evidence type="ECO:0000313" key="2">
    <source>
        <dbReference type="EMBL" id="GAA2125939.1"/>
    </source>
</evidence>
<gene>
    <name evidence="2" type="ORF">GCM10009802_31590</name>
</gene>
<name>A0ABN2YED8_9ACTN</name>
<evidence type="ECO:0000256" key="1">
    <source>
        <dbReference type="SAM" id="SignalP"/>
    </source>
</evidence>
<dbReference type="EMBL" id="BAAAPF010000092">
    <property type="protein sequence ID" value="GAA2125939.1"/>
    <property type="molecule type" value="Genomic_DNA"/>
</dbReference>
<keyword evidence="1" id="KW-0732">Signal</keyword>
<sequence>MLRNVRSKMAMTGAAALAMAGAFSAPAVAQDNPDAAEIAAIVAGRSDCPRLYACLWEHKNFSGKRWQGKDNNRTLPSSIDNEASSSFNNGIRCTAHFATLPGYGGQILAEGLGSYRQNLALDPRPGGGNWNDIISSMYWCSK</sequence>
<dbReference type="Pfam" id="PF03995">
    <property type="entry name" value="Inhibitor_I36"/>
    <property type="match status" value="1"/>
</dbReference>
<evidence type="ECO:0008006" key="4">
    <source>
        <dbReference type="Google" id="ProtNLM"/>
    </source>
</evidence>
<accession>A0ABN2YED8</accession>
<dbReference type="Proteomes" id="UP001500443">
    <property type="component" value="Unassembled WGS sequence"/>
</dbReference>
<dbReference type="RefSeq" id="WP_344290639.1">
    <property type="nucleotide sequence ID" value="NZ_BAAAPF010000092.1"/>
</dbReference>
<reference evidence="2 3" key="1">
    <citation type="journal article" date="2019" name="Int. J. Syst. Evol. Microbiol.">
        <title>The Global Catalogue of Microorganisms (GCM) 10K type strain sequencing project: providing services to taxonomists for standard genome sequencing and annotation.</title>
        <authorList>
            <consortium name="The Broad Institute Genomics Platform"/>
            <consortium name="The Broad Institute Genome Sequencing Center for Infectious Disease"/>
            <person name="Wu L."/>
            <person name="Ma J."/>
        </authorList>
    </citation>
    <scope>NUCLEOTIDE SEQUENCE [LARGE SCALE GENOMIC DNA]</scope>
    <source>
        <strain evidence="2 3">JCM 15481</strain>
    </source>
</reference>